<name>A0AAN7Y8R0_9EURO</name>
<dbReference type="Proteomes" id="UP001309876">
    <property type="component" value="Unassembled WGS sequence"/>
</dbReference>
<dbReference type="AlphaFoldDB" id="A0AAN7Y8R0"/>
<gene>
    <name evidence="1" type="ORF">LTR05_007639</name>
</gene>
<comment type="caution">
    <text evidence="1">The sequence shown here is derived from an EMBL/GenBank/DDBJ whole genome shotgun (WGS) entry which is preliminary data.</text>
</comment>
<dbReference type="EMBL" id="JAVRRJ010000009">
    <property type="protein sequence ID" value="KAK5081508.1"/>
    <property type="molecule type" value="Genomic_DNA"/>
</dbReference>
<reference evidence="1 2" key="1">
    <citation type="submission" date="2023-08" db="EMBL/GenBank/DDBJ databases">
        <title>Black Yeasts Isolated from many extreme environments.</title>
        <authorList>
            <person name="Coleine C."/>
            <person name="Stajich J.E."/>
            <person name="Selbmann L."/>
        </authorList>
    </citation>
    <scope>NUCLEOTIDE SEQUENCE [LARGE SCALE GENOMIC DNA]</scope>
    <source>
        <strain evidence="1 2">CCFEE 5910</strain>
    </source>
</reference>
<protein>
    <submittedName>
        <fullName evidence="1">Uncharacterized protein</fullName>
    </submittedName>
</protein>
<proteinExistence type="predicted"/>
<organism evidence="1 2">
    <name type="scientific">Lithohypha guttulata</name>
    <dbReference type="NCBI Taxonomy" id="1690604"/>
    <lineage>
        <taxon>Eukaryota</taxon>
        <taxon>Fungi</taxon>
        <taxon>Dikarya</taxon>
        <taxon>Ascomycota</taxon>
        <taxon>Pezizomycotina</taxon>
        <taxon>Eurotiomycetes</taxon>
        <taxon>Chaetothyriomycetidae</taxon>
        <taxon>Chaetothyriales</taxon>
        <taxon>Trichomeriaceae</taxon>
        <taxon>Lithohypha</taxon>
    </lineage>
</organism>
<keyword evidence="2" id="KW-1185">Reference proteome</keyword>
<evidence type="ECO:0000313" key="2">
    <source>
        <dbReference type="Proteomes" id="UP001309876"/>
    </source>
</evidence>
<sequence>MPRDYYEKKMNQQADDEGVTFYLPPGPNGNFAVDMTFKWTTEQVQAWKTRKEAPITLAECPHVIDLTRELFLVMVDFSIGATGRQVMSAAHARRIKEAPDVTFCIWGAPNGFVIVVSKGALDLTKWFSDEEQ</sequence>
<evidence type="ECO:0000313" key="1">
    <source>
        <dbReference type="EMBL" id="KAK5081508.1"/>
    </source>
</evidence>
<accession>A0AAN7Y8R0</accession>